<dbReference type="EMBL" id="JBFAUJ010000024">
    <property type="protein sequence ID" value="MEV8464673.1"/>
    <property type="molecule type" value="Genomic_DNA"/>
</dbReference>
<sequence>MQPVPEPVLSRGTERDAERPRTAPARILPYRRRSVALLRPAGADLLRIMADPATPVFLTVHAGGRRRYGYWRPLDGRDGTGSCYVALPTDECDALHGSGRIVLGDPLVDPAKTTYRVRAVGTPAGAARTARADRPGARARTA</sequence>
<organism evidence="2 3">
    <name type="scientific">Streptomyces griseosporeus</name>
    <dbReference type="NCBI Taxonomy" id="1910"/>
    <lineage>
        <taxon>Bacteria</taxon>
        <taxon>Bacillati</taxon>
        <taxon>Actinomycetota</taxon>
        <taxon>Actinomycetes</taxon>
        <taxon>Kitasatosporales</taxon>
        <taxon>Streptomycetaceae</taxon>
        <taxon>Streptomyces</taxon>
    </lineage>
</organism>
<dbReference type="RefSeq" id="WP_204359463.1">
    <property type="nucleotide sequence ID" value="NZ_JBFAUJ010000024.1"/>
</dbReference>
<evidence type="ECO:0000313" key="3">
    <source>
        <dbReference type="Proteomes" id="UP001553148"/>
    </source>
</evidence>
<gene>
    <name evidence="2" type="ORF">AB0470_34605</name>
</gene>
<evidence type="ECO:0000256" key="1">
    <source>
        <dbReference type="SAM" id="MobiDB-lite"/>
    </source>
</evidence>
<name>A0ABV3KZG2_STRGS</name>
<proteinExistence type="predicted"/>
<keyword evidence="3" id="KW-1185">Reference proteome</keyword>
<protein>
    <submittedName>
        <fullName evidence="2">Cell envelope biogenesis protein OmpA</fullName>
    </submittedName>
</protein>
<reference evidence="2 3" key="1">
    <citation type="submission" date="2024-06" db="EMBL/GenBank/DDBJ databases">
        <title>The Natural Products Discovery Center: Release of the First 8490 Sequenced Strains for Exploring Actinobacteria Biosynthetic Diversity.</title>
        <authorList>
            <person name="Kalkreuter E."/>
            <person name="Kautsar S.A."/>
            <person name="Yang D."/>
            <person name="Bader C.D."/>
            <person name="Teijaro C.N."/>
            <person name="Fluegel L."/>
            <person name="Davis C.M."/>
            <person name="Simpson J.R."/>
            <person name="Lauterbach L."/>
            <person name="Steele A.D."/>
            <person name="Gui C."/>
            <person name="Meng S."/>
            <person name="Li G."/>
            <person name="Viehrig K."/>
            <person name="Ye F."/>
            <person name="Su P."/>
            <person name="Kiefer A.F."/>
            <person name="Nichols A."/>
            <person name="Cepeda A.J."/>
            <person name="Yan W."/>
            <person name="Fan B."/>
            <person name="Jiang Y."/>
            <person name="Adhikari A."/>
            <person name="Zheng C.-J."/>
            <person name="Schuster L."/>
            <person name="Cowan T.M."/>
            <person name="Smanski M.J."/>
            <person name="Chevrette M.G."/>
            <person name="De Carvalho L.P.S."/>
            <person name="Shen B."/>
        </authorList>
    </citation>
    <scope>NUCLEOTIDE SEQUENCE [LARGE SCALE GENOMIC DNA]</scope>
    <source>
        <strain evidence="2 3">NPDC052360</strain>
    </source>
</reference>
<feature type="compositionally biased region" description="Basic and acidic residues" evidence="1">
    <location>
        <begin position="12"/>
        <end position="21"/>
    </location>
</feature>
<feature type="region of interest" description="Disordered" evidence="1">
    <location>
        <begin position="123"/>
        <end position="142"/>
    </location>
</feature>
<feature type="region of interest" description="Disordered" evidence="1">
    <location>
        <begin position="1"/>
        <end position="22"/>
    </location>
</feature>
<comment type="caution">
    <text evidence="2">The sequence shown here is derived from an EMBL/GenBank/DDBJ whole genome shotgun (WGS) entry which is preliminary data.</text>
</comment>
<evidence type="ECO:0000313" key="2">
    <source>
        <dbReference type="EMBL" id="MEV8464673.1"/>
    </source>
</evidence>
<dbReference type="Proteomes" id="UP001553148">
    <property type="component" value="Unassembled WGS sequence"/>
</dbReference>
<accession>A0ABV3KZG2</accession>